<sequence length="587" mass="64063">MGSGKWNASEPKCKEMCSDPSNATNARVIGNKFYQAKEVEFACSDDDILIPESSRKLTCENGKWNGSLPSCKALCPILSQIRNGVINGSGRAHGSSIQFTCNEGYQLTGAASARCNDGQWSETVPHCLAFCNKISKIENGQITGVRFLEGDEISFLCNQNYVLVGEKVLGCTNTGRWNASEPKCKEKCSDPSKGTNARVIGNKFYHGKEVEFICTEDDTLIPESSRKLACENGKWNGSLPSCKASCPLLSQIRNGVINGSDRTHGSFIQFTCNGGYQLTLASSARCNDGRWSATDPRCLAICNKISSIENGQVTEDGFLEGDELSFLCNQNYVLVGEKVLRCTNTGRWNASVPKCKVICRKVLSIENGQVSGDGTLEEDTISFTCDQNYVLVGEKHLRCMGSGKWNASEPKCKEKCSDPSKGTNARVIGNEFYHGQEVEFVCSDDNILIPDSSRKLTCENGNWNGSFPLCKALCPILSKIRNGVINGADRTHGSLIQFTCNGAYKRVGASSAICNDGRWSERFPRCLAICNQISSIEDGQVIGSGFLEGDEISFLCNQNHVLVGEKFLRCTNIGRWNASEPKCKGNN</sequence>
<comment type="caution">
    <text evidence="5">Lacks conserved residue(s) required for the propagation of feature annotation.</text>
</comment>
<reference evidence="6" key="1">
    <citation type="submission" date="2020-04" db="EMBL/GenBank/DDBJ databases">
        <authorList>
            <person name="Alioto T."/>
            <person name="Alioto T."/>
            <person name="Gomez Garrido J."/>
        </authorList>
    </citation>
    <scope>NUCLEOTIDE SEQUENCE</scope>
    <source>
        <strain evidence="6">A484AB</strain>
    </source>
</reference>
<feature type="disulfide bond" evidence="5">
    <location>
        <begin position="556"/>
        <end position="583"/>
    </location>
</feature>
<dbReference type="InterPro" id="IPR035976">
    <property type="entry name" value="Sushi/SCR/CCP_sf"/>
</dbReference>
<feature type="disulfide bond" evidence="5">
    <location>
        <begin position="328"/>
        <end position="355"/>
    </location>
</feature>
<dbReference type="EMBL" id="CACRXK020010806">
    <property type="protein sequence ID" value="CAB4020153.1"/>
    <property type="molecule type" value="Genomic_DNA"/>
</dbReference>
<dbReference type="SMART" id="SM00032">
    <property type="entry name" value="CCP"/>
    <property type="match status" value="10"/>
</dbReference>
<keyword evidence="7" id="KW-1185">Reference proteome</keyword>
<proteinExistence type="predicted"/>
<keyword evidence="2" id="KW-0677">Repeat</keyword>
<organism evidence="6 7">
    <name type="scientific">Paramuricea clavata</name>
    <name type="common">Red gorgonian</name>
    <name type="synonym">Violescent sea-whip</name>
    <dbReference type="NCBI Taxonomy" id="317549"/>
    <lineage>
        <taxon>Eukaryota</taxon>
        <taxon>Metazoa</taxon>
        <taxon>Cnidaria</taxon>
        <taxon>Anthozoa</taxon>
        <taxon>Octocorallia</taxon>
        <taxon>Malacalcyonacea</taxon>
        <taxon>Plexauridae</taxon>
        <taxon>Paramuricea</taxon>
    </lineage>
</organism>
<dbReference type="CDD" id="cd00033">
    <property type="entry name" value="CCP"/>
    <property type="match status" value="10"/>
</dbReference>
<dbReference type="Gene3D" id="2.10.70.10">
    <property type="entry name" value="Complement Module, domain 1"/>
    <property type="match status" value="10"/>
</dbReference>
<dbReference type="InterPro" id="IPR050350">
    <property type="entry name" value="Compl-Cell_Adhes-Reg"/>
</dbReference>
<dbReference type="PROSITE" id="PS50923">
    <property type="entry name" value="SUSHI"/>
    <property type="match status" value="6"/>
</dbReference>
<evidence type="ECO:0000256" key="5">
    <source>
        <dbReference type="PROSITE-ProRule" id="PRU00302"/>
    </source>
</evidence>
<dbReference type="Pfam" id="PF00084">
    <property type="entry name" value="Sushi"/>
    <property type="match status" value="10"/>
</dbReference>
<evidence type="ECO:0000256" key="2">
    <source>
        <dbReference type="ARBA" id="ARBA00022737"/>
    </source>
</evidence>
<keyword evidence="4" id="KW-0325">Glycoprotein</keyword>
<evidence type="ECO:0000256" key="4">
    <source>
        <dbReference type="ARBA" id="ARBA00023180"/>
    </source>
</evidence>
<dbReference type="AlphaFoldDB" id="A0A7D9EZ84"/>
<dbReference type="SUPFAM" id="SSF57535">
    <property type="entry name" value="Complement control module/SCR domain"/>
    <property type="match status" value="10"/>
</dbReference>
<dbReference type="Proteomes" id="UP001152795">
    <property type="component" value="Unassembled WGS sequence"/>
</dbReference>
<dbReference type="PANTHER" id="PTHR19325">
    <property type="entry name" value="COMPLEMENT COMPONENT-RELATED SUSHI DOMAIN-CONTAINING"/>
    <property type="match status" value="1"/>
</dbReference>
<protein>
    <submittedName>
        <fullName evidence="6">Uncharacterized protein</fullName>
    </submittedName>
</protein>
<feature type="disulfide bond" evidence="5">
    <location>
        <begin position="157"/>
        <end position="184"/>
    </location>
</feature>
<dbReference type="PANTHER" id="PTHR19325:SF567">
    <property type="entry name" value="SUSHI, VON WILLEBRAND FACTOR TYPE A, EGF AND PENTRAXIN DOMAIN-CONTAINING PROTEIN 1-LIKE"/>
    <property type="match status" value="1"/>
</dbReference>
<evidence type="ECO:0000256" key="1">
    <source>
        <dbReference type="ARBA" id="ARBA00022659"/>
    </source>
</evidence>
<name>A0A7D9EZ84_PARCT</name>
<accession>A0A7D9EZ84</accession>
<keyword evidence="3 5" id="KW-1015">Disulfide bond</keyword>
<gene>
    <name evidence="6" type="ORF">PACLA_8A054153</name>
</gene>
<evidence type="ECO:0000256" key="3">
    <source>
        <dbReference type="ARBA" id="ARBA00023157"/>
    </source>
</evidence>
<evidence type="ECO:0000313" key="7">
    <source>
        <dbReference type="Proteomes" id="UP001152795"/>
    </source>
</evidence>
<keyword evidence="1 5" id="KW-0768">Sushi</keyword>
<comment type="caution">
    <text evidence="6">The sequence shown here is derived from an EMBL/GenBank/DDBJ whole genome shotgun (WGS) entry which is preliminary data.</text>
</comment>
<dbReference type="OrthoDB" id="5804959at2759"/>
<dbReference type="InterPro" id="IPR000436">
    <property type="entry name" value="Sushi_SCR_CCP_dom"/>
</dbReference>
<evidence type="ECO:0000313" key="6">
    <source>
        <dbReference type="EMBL" id="CAB4020153.1"/>
    </source>
</evidence>